<dbReference type="Gene3D" id="4.10.240.10">
    <property type="entry name" value="Zn(2)-C6 fungal-type DNA-binding domain"/>
    <property type="match status" value="1"/>
</dbReference>
<keyword evidence="2" id="KW-0479">Metal-binding</keyword>
<dbReference type="SMART" id="SM00066">
    <property type="entry name" value="GAL4"/>
    <property type="match status" value="1"/>
</dbReference>
<dbReference type="AlphaFoldDB" id="A0A139A5C8"/>
<reference evidence="7 8" key="1">
    <citation type="journal article" date="2015" name="Genome Biol. Evol.">
        <title>Phylogenomic analyses indicate that early fungi evolved digesting cell walls of algal ancestors of land plants.</title>
        <authorList>
            <person name="Chang Y."/>
            <person name="Wang S."/>
            <person name="Sekimoto S."/>
            <person name="Aerts A.L."/>
            <person name="Choi C."/>
            <person name="Clum A."/>
            <person name="LaButti K.M."/>
            <person name="Lindquist E.A."/>
            <person name="Yee Ngan C."/>
            <person name="Ohm R.A."/>
            <person name="Salamov A.A."/>
            <person name="Grigoriev I.V."/>
            <person name="Spatafora J.W."/>
            <person name="Berbee M.L."/>
        </authorList>
    </citation>
    <scope>NUCLEOTIDE SEQUENCE [LARGE SCALE GENOMIC DNA]</scope>
    <source>
        <strain evidence="7 8">JEL478</strain>
    </source>
</reference>
<evidence type="ECO:0000256" key="4">
    <source>
        <dbReference type="ARBA" id="ARBA00023242"/>
    </source>
</evidence>
<evidence type="ECO:0000256" key="5">
    <source>
        <dbReference type="SAM" id="SignalP"/>
    </source>
</evidence>
<gene>
    <name evidence="7" type="ORF">M427DRAFT_412602</name>
</gene>
<evidence type="ECO:0000313" key="7">
    <source>
        <dbReference type="EMBL" id="KXS12032.1"/>
    </source>
</evidence>
<keyword evidence="5" id="KW-0732">Signal</keyword>
<evidence type="ECO:0000256" key="3">
    <source>
        <dbReference type="ARBA" id="ARBA00023125"/>
    </source>
</evidence>
<name>A0A139A5C8_GONPJ</name>
<accession>A0A139A5C8</accession>
<proteinExistence type="predicted"/>
<dbReference type="GO" id="GO:0000981">
    <property type="term" value="F:DNA-binding transcription factor activity, RNA polymerase II-specific"/>
    <property type="evidence" value="ECO:0007669"/>
    <property type="project" value="InterPro"/>
</dbReference>
<dbReference type="EMBL" id="KQ965792">
    <property type="protein sequence ID" value="KXS12032.1"/>
    <property type="molecule type" value="Genomic_DNA"/>
</dbReference>
<dbReference type="PROSITE" id="PS00463">
    <property type="entry name" value="ZN2_CY6_FUNGAL_1"/>
    <property type="match status" value="1"/>
</dbReference>
<protein>
    <recommendedName>
        <fullName evidence="6">Zn(2)-C6 fungal-type domain-containing protein</fullName>
    </recommendedName>
</protein>
<dbReference type="InterPro" id="IPR001138">
    <property type="entry name" value="Zn2Cys6_DnaBD"/>
</dbReference>
<sequence length="125" mass="14067">MGVQLLHIYAVLVPLYVTLDTNPMSEVDTINALRISTGLQKKRPSKGQRVSLACDNCHTSKKKCDGARPCGHCQRLNKQCVFARESMSRARSNYVLALEQRLAQIEKNVLEYAPDKFDLVVTWCA</sequence>
<keyword evidence="4" id="KW-0539">Nucleus</keyword>
<feature type="chain" id="PRO_5007295945" description="Zn(2)-C6 fungal-type domain-containing protein" evidence="5">
    <location>
        <begin position="22"/>
        <end position="125"/>
    </location>
</feature>
<dbReference type="GO" id="GO:0005634">
    <property type="term" value="C:nucleus"/>
    <property type="evidence" value="ECO:0007669"/>
    <property type="project" value="UniProtKB-SubCell"/>
</dbReference>
<dbReference type="InterPro" id="IPR036864">
    <property type="entry name" value="Zn2-C6_fun-type_DNA-bd_sf"/>
</dbReference>
<dbReference type="GO" id="GO:0008270">
    <property type="term" value="F:zinc ion binding"/>
    <property type="evidence" value="ECO:0007669"/>
    <property type="project" value="InterPro"/>
</dbReference>
<dbReference type="CDD" id="cd00067">
    <property type="entry name" value="GAL4"/>
    <property type="match status" value="1"/>
</dbReference>
<keyword evidence="8" id="KW-1185">Reference proteome</keyword>
<feature type="signal peptide" evidence="5">
    <location>
        <begin position="1"/>
        <end position="21"/>
    </location>
</feature>
<dbReference type="InterPro" id="IPR050987">
    <property type="entry name" value="AtrR-like"/>
</dbReference>
<keyword evidence="3" id="KW-0238">DNA-binding</keyword>
<dbReference type="GO" id="GO:0003677">
    <property type="term" value="F:DNA binding"/>
    <property type="evidence" value="ECO:0007669"/>
    <property type="project" value="UniProtKB-KW"/>
</dbReference>
<dbReference type="PROSITE" id="PS50048">
    <property type="entry name" value="ZN2_CY6_FUNGAL_2"/>
    <property type="match status" value="1"/>
</dbReference>
<feature type="domain" description="Zn(2)-C6 fungal-type" evidence="6">
    <location>
        <begin position="53"/>
        <end position="82"/>
    </location>
</feature>
<dbReference type="OrthoDB" id="2123952at2759"/>
<evidence type="ECO:0000313" key="8">
    <source>
        <dbReference type="Proteomes" id="UP000070544"/>
    </source>
</evidence>
<evidence type="ECO:0000256" key="1">
    <source>
        <dbReference type="ARBA" id="ARBA00004123"/>
    </source>
</evidence>
<comment type="subcellular location">
    <subcellularLocation>
        <location evidence="1">Nucleus</location>
    </subcellularLocation>
</comment>
<dbReference type="PANTHER" id="PTHR46910">
    <property type="entry name" value="TRANSCRIPTION FACTOR PDR1"/>
    <property type="match status" value="1"/>
</dbReference>
<evidence type="ECO:0000259" key="6">
    <source>
        <dbReference type="PROSITE" id="PS50048"/>
    </source>
</evidence>
<dbReference type="Pfam" id="PF00172">
    <property type="entry name" value="Zn_clus"/>
    <property type="match status" value="1"/>
</dbReference>
<evidence type="ECO:0000256" key="2">
    <source>
        <dbReference type="ARBA" id="ARBA00022723"/>
    </source>
</evidence>
<dbReference type="PANTHER" id="PTHR46910:SF3">
    <property type="entry name" value="HALOTOLERANCE PROTEIN 9-RELATED"/>
    <property type="match status" value="1"/>
</dbReference>
<dbReference type="SUPFAM" id="SSF57701">
    <property type="entry name" value="Zn2/Cys6 DNA-binding domain"/>
    <property type="match status" value="1"/>
</dbReference>
<dbReference type="Proteomes" id="UP000070544">
    <property type="component" value="Unassembled WGS sequence"/>
</dbReference>
<organism evidence="7 8">
    <name type="scientific">Gonapodya prolifera (strain JEL478)</name>
    <name type="common">Monoblepharis prolifera</name>
    <dbReference type="NCBI Taxonomy" id="1344416"/>
    <lineage>
        <taxon>Eukaryota</taxon>
        <taxon>Fungi</taxon>
        <taxon>Fungi incertae sedis</taxon>
        <taxon>Chytridiomycota</taxon>
        <taxon>Chytridiomycota incertae sedis</taxon>
        <taxon>Monoblepharidomycetes</taxon>
        <taxon>Monoblepharidales</taxon>
        <taxon>Gonapodyaceae</taxon>
        <taxon>Gonapodya</taxon>
    </lineage>
</organism>